<accession>A0ABD1HSH1</accession>
<proteinExistence type="predicted"/>
<protein>
    <submittedName>
        <fullName evidence="2">Uncharacterized protein</fullName>
    </submittedName>
</protein>
<feature type="region of interest" description="Disordered" evidence="1">
    <location>
        <begin position="28"/>
        <end position="79"/>
    </location>
</feature>
<gene>
    <name evidence="2" type="ORF">AAHA92_09782</name>
</gene>
<evidence type="ECO:0000256" key="1">
    <source>
        <dbReference type="SAM" id="MobiDB-lite"/>
    </source>
</evidence>
<reference evidence="2 3" key="1">
    <citation type="submission" date="2024-06" db="EMBL/GenBank/DDBJ databases">
        <title>A chromosome level genome sequence of Diviner's sage (Salvia divinorum).</title>
        <authorList>
            <person name="Ford S.A."/>
            <person name="Ro D.-K."/>
            <person name="Ness R.W."/>
            <person name="Phillips M.A."/>
        </authorList>
    </citation>
    <scope>NUCLEOTIDE SEQUENCE [LARGE SCALE GENOMIC DNA]</scope>
    <source>
        <strain evidence="2">SAF-2024a</strain>
        <tissue evidence="2">Leaf</tissue>
    </source>
</reference>
<evidence type="ECO:0000313" key="3">
    <source>
        <dbReference type="Proteomes" id="UP001567538"/>
    </source>
</evidence>
<dbReference type="AlphaFoldDB" id="A0ABD1HSH1"/>
<keyword evidence="3" id="KW-1185">Reference proteome</keyword>
<comment type="caution">
    <text evidence="2">The sequence shown here is derived from an EMBL/GenBank/DDBJ whole genome shotgun (WGS) entry which is preliminary data.</text>
</comment>
<evidence type="ECO:0000313" key="2">
    <source>
        <dbReference type="EMBL" id="KAL1559438.1"/>
    </source>
</evidence>
<dbReference type="Proteomes" id="UP001567538">
    <property type="component" value="Unassembled WGS sequence"/>
</dbReference>
<dbReference type="EMBL" id="JBEAFC010000004">
    <property type="protein sequence ID" value="KAL1559438.1"/>
    <property type="molecule type" value="Genomic_DNA"/>
</dbReference>
<name>A0ABD1HSH1_SALDI</name>
<organism evidence="2 3">
    <name type="scientific">Salvia divinorum</name>
    <name type="common">Maria pastora</name>
    <name type="synonym">Diviner's sage</name>
    <dbReference type="NCBI Taxonomy" id="28513"/>
    <lineage>
        <taxon>Eukaryota</taxon>
        <taxon>Viridiplantae</taxon>
        <taxon>Streptophyta</taxon>
        <taxon>Embryophyta</taxon>
        <taxon>Tracheophyta</taxon>
        <taxon>Spermatophyta</taxon>
        <taxon>Magnoliopsida</taxon>
        <taxon>eudicotyledons</taxon>
        <taxon>Gunneridae</taxon>
        <taxon>Pentapetalae</taxon>
        <taxon>asterids</taxon>
        <taxon>lamiids</taxon>
        <taxon>Lamiales</taxon>
        <taxon>Lamiaceae</taxon>
        <taxon>Nepetoideae</taxon>
        <taxon>Mentheae</taxon>
        <taxon>Salviinae</taxon>
        <taxon>Salvia</taxon>
        <taxon>Salvia subgen. Calosphace</taxon>
    </lineage>
</organism>
<sequence length="79" mass="9126">MKSGVKGDGLEDKKKVEWKWWSIYRQRRQREHNTQRSSKARGACGCPAFQQLDSKKKKVMADLPKASERQNVPPGRLAK</sequence>